<protein>
    <submittedName>
        <fullName evidence="2">Uncharacterized protein</fullName>
    </submittedName>
</protein>
<gene>
    <name evidence="2" type="ORF">Tci_870060</name>
</gene>
<name>A0A699SKL9_TANCI</name>
<proteinExistence type="predicted"/>
<evidence type="ECO:0000256" key="1">
    <source>
        <dbReference type="SAM" id="MobiDB-lite"/>
    </source>
</evidence>
<accession>A0A699SKL9</accession>
<reference evidence="2" key="1">
    <citation type="journal article" date="2019" name="Sci. Rep.">
        <title>Draft genome of Tanacetum cinerariifolium, the natural source of mosquito coil.</title>
        <authorList>
            <person name="Yamashiro T."/>
            <person name="Shiraishi A."/>
            <person name="Satake H."/>
            <person name="Nakayama K."/>
        </authorList>
    </citation>
    <scope>NUCLEOTIDE SEQUENCE</scope>
</reference>
<dbReference type="AlphaFoldDB" id="A0A699SKL9"/>
<feature type="region of interest" description="Disordered" evidence="1">
    <location>
        <begin position="87"/>
        <end position="123"/>
    </location>
</feature>
<organism evidence="2">
    <name type="scientific">Tanacetum cinerariifolium</name>
    <name type="common">Dalmatian daisy</name>
    <name type="synonym">Chrysanthemum cinerariifolium</name>
    <dbReference type="NCBI Taxonomy" id="118510"/>
    <lineage>
        <taxon>Eukaryota</taxon>
        <taxon>Viridiplantae</taxon>
        <taxon>Streptophyta</taxon>
        <taxon>Embryophyta</taxon>
        <taxon>Tracheophyta</taxon>
        <taxon>Spermatophyta</taxon>
        <taxon>Magnoliopsida</taxon>
        <taxon>eudicotyledons</taxon>
        <taxon>Gunneridae</taxon>
        <taxon>Pentapetalae</taxon>
        <taxon>asterids</taxon>
        <taxon>campanulids</taxon>
        <taxon>Asterales</taxon>
        <taxon>Asteraceae</taxon>
        <taxon>Asteroideae</taxon>
        <taxon>Anthemideae</taxon>
        <taxon>Anthemidinae</taxon>
        <taxon>Tanacetum</taxon>
    </lineage>
</organism>
<feature type="non-terminal residue" evidence="2">
    <location>
        <position position="1"/>
    </location>
</feature>
<dbReference type="EMBL" id="BKCJ011169994">
    <property type="protein sequence ID" value="GFC98090.1"/>
    <property type="molecule type" value="Genomic_DNA"/>
</dbReference>
<sequence length="153" mass="16426">EVAQQLFEQAPYSPEYVPKDHVPVFVPEFEHPEDLVPAEDEAPASLLPPGFLSPRIRPLSPKALGAEMNVIASSLYHSLHPSATPPLLPIPLSTPSTSRRAGIPEADTPPRNRPLLATPRPGCKVGESSAAAARWPGPTMAHGVDCSYVETRL</sequence>
<comment type="caution">
    <text evidence="2">The sequence shown here is derived from an EMBL/GenBank/DDBJ whole genome shotgun (WGS) entry which is preliminary data.</text>
</comment>
<evidence type="ECO:0000313" key="2">
    <source>
        <dbReference type="EMBL" id="GFC98090.1"/>
    </source>
</evidence>